<organism evidence="2">
    <name type="scientific">Triticum aestivum</name>
    <name type="common">Wheat</name>
    <dbReference type="NCBI Taxonomy" id="4565"/>
    <lineage>
        <taxon>Eukaryota</taxon>
        <taxon>Viridiplantae</taxon>
        <taxon>Streptophyta</taxon>
        <taxon>Embryophyta</taxon>
        <taxon>Tracheophyta</taxon>
        <taxon>Spermatophyta</taxon>
        <taxon>Magnoliopsida</taxon>
        <taxon>Liliopsida</taxon>
        <taxon>Poales</taxon>
        <taxon>Poaceae</taxon>
        <taxon>BOP clade</taxon>
        <taxon>Pooideae</taxon>
        <taxon>Triticodae</taxon>
        <taxon>Triticeae</taxon>
        <taxon>Triticinae</taxon>
        <taxon>Triticum</taxon>
    </lineage>
</organism>
<evidence type="ECO:0000259" key="1">
    <source>
        <dbReference type="Pfam" id="PF03478"/>
    </source>
</evidence>
<keyword evidence="3" id="KW-1185">Reference proteome</keyword>
<evidence type="ECO:0000313" key="2">
    <source>
        <dbReference type="EnsemblPlants" id="TraesCS5D02G267400.1"/>
    </source>
</evidence>
<feature type="domain" description="KIB1-4 beta-propeller" evidence="1">
    <location>
        <begin position="66"/>
        <end position="326"/>
    </location>
</feature>
<dbReference type="EnsemblPlants" id="TraesCS5D02G267400.1">
    <property type="protein sequence ID" value="TraesCS5D02G267400.1"/>
    <property type="gene ID" value="TraesCS5D02G267400"/>
</dbReference>
<reference evidence="2" key="1">
    <citation type="submission" date="2018-08" db="EMBL/GenBank/DDBJ databases">
        <authorList>
            <person name="Rossello M."/>
        </authorList>
    </citation>
    <scope>NUCLEOTIDE SEQUENCE [LARGE SCALE GENOMIC DNA]</scope>
    <source>
        <strain evidence="2">cv. Chinese Spring</strain>
    </source>
</reference>
<dbReference type="Gramene" id="TraesCLE_scaffold_096888_01G000300.1">
    <property type="protein sequence ID" value="TraesCLE_scaffold_096888_01G000300.1"/>
    <property type="gene ID" value="TraesCLE_scaffold_096888_01G000300"/>
</dbReference>
<dbReference type="Gramene" id="TraesCAD_scaffold_057507_01G000200.1">
    <property type="protein sequence ID" value="TraesCAD_scaffold_057507_01G000200.1"/>
    <property type="gene ID" value="TraesCAD_scaffold_057507_01G000200"/>
</dbReference>
<dbReference type="Gramene" id="TraesRN5D0100640200.1">
    <property type="protein sequence ID" value="TraesRN5D0100640200.1"/>
    <property type="gene ID" value="TraesRN5D0100640200"/>
</dbReference>
<dbReference type="OMA" id="PSWCMPN"/>
<dbReference type="OrthoDB" id="623851at2759"/>
<evidence type="ECO:0000313" key="3">
    <source>
        <dbReference type="Proteomes" id="UP000019116"/>
    </source>
</evidence>
<dbReference type="Gramene" id="TraesWEE_scaffold_142696_01G000100.1">
    <property type="protein sequence ID" value="TraesWEE_scaffold_142696_01G000100.1"/>
    <property type="gene ID" value="TraesWEE_scaffold_142696_01G000100"/>
</dbReference>
<dbReference type="PANTHER" id="PTHR33110:SF64">
    <property type="entry name" value="F-BOX DOMAIN-CONTAINING PROTEIN"/>
    <property type="match status" value="1"/>
</dbReference>
<dbReference type="Gramene" id="TraesCS5D02G267400.1">
    <property type="protein sequence ID" value="TraesCS5D02G267400.1"/>
    <property type="gene ID" value="TraesCS5D02G267400"/>
</dbReference>
<proteinExistence type="predicted"/>
<sequence>MSWSDLPADLVAAVADRIGDHADFACFHSVCPSWHSASAAHGARRSAPLLLLPAENHFRVDRRLWSLADDTIASIPAPAARGNNFHFASPRGWTLAVTSDFSATLLHPFTGASASLPTLPPSLCFEFIVRDMAWDRSPHGVMIGVERSAPTTREYLCAFFCRPGDRSWSPVECSELDQVSSITYCDCDGVFYLFDGETRKTVGPYSETFAVASVIQPPEMLVPEHLRRGAPWDRRKVESTLIVSSSDFLVIVRTHLLHPGETVGSRELFKAFRWDRRRGNPTGWAEVDDIDDRAVFVNGFRGFCVEANRVNGVRRNCMYAASSYQDGSYTKGRYAVSVLDLAGLTTDRLSLGNLGNCRCRPFWHWPSWCMPNLH</sequence>
<dbReference type="Gramene" id="TraesCS5D03G0612500.1">
    <property type="protein sequence ID" value="TraesCS5D03G0612500.1.CDS"/>
    <property type="gene ID" value="TraesCS5D03G0612500"/>
</dbReference>
<accession>A0A3B6MTH8</accession>
<dbReference type="Pfam" id="PF03478">
    <property type="entry name" value="Beta-prop_KIB1-4"/>
    <property type="match status" value="1"/>
</dbReference>
<dbReference type="InterPro" id="IPR005174">
    <property type="entry name" value="KIB1-4_b-propeller"/>
</dbReference>
<dbReference type="Gramene" id="TraesROB_scaffold_102792_01G000200.1">
    <property type="protein sequence ID" value="TraesROB_scaffold_102792_01G000200.1"/>
    <property type="gene ID" value="TraesROB_scaffold_102792_01G000200"/>
</dbReference>
<dbReference type="AlphaFoldDB" id="A0A3B6MTH8"/>
<protein>
    <recommendedName>
        <fullName evidence="1">KIB1-4 beta-propeller domain-containing protein</fullName>
    </recommendedName>
</protein>
<dbReference type="Proteomes" id="UP000019116">
    <property type="component" value="Chromosome 5D"/>
</dbReference>
<reference evidence="2" key="2">
    <citation type="submission" date="2018-10" db="UniProtKB">
        <authorList>
            <consortium name="EnsemblPlants"/>
        </authorList>
    </citation>
    <scope>IDENTIFICATION</scope>
</reference>
<name>A0A3B6MTH8_WHEAT</name>
<dbReference type="PANTHER" id="PTHR33110">
    <property type="entry name" value="F-BOX/KELCH-REPEAT PROTEIN-RELATED"/>
    <property type="match status" value="1"/>
</dbReference>